<dbReference type="GO" id="GO:0045048">
    <property type="term" value="P:protein insertion into ER membrane"/>
    <property type="evidence" value="ECO:0007669"/>
    <property type="project" value="InterPro"/>
</dbReference>
<comment type="caution">
    <text evidence="6">The sequence shown here is derived from an EMBL/GenBank/DDBJ whole genome shotgun (WGS) entry which is preliminary data.</text>
</comment>
<evidence type="ECO:0000256" key="3">
    <source>
        <dbReference type="ARBA" id="ARBA00022989"/>
    </source>
</evidence>
<dbReference type="InterPro" id="IPR005351">
    <property type="entry name" value="ASTER"/>
</dbReference>
<feature type="transmembrane region" description="Helical" evidence="5">
    <location>
        <begin position="36"/>
        <end position="59"/>
    </location>
</feature>
<sequence length="109" mass="12442">MDSKPSGKKKFDPRCKNREVSFSNVRKINMDEDPNIFEINVLVTMIVSIVAWKYAGWFALSVSIVNISYFRAGNDLKQIFSSIFISFAALYMMYLKNPDPIGDSIFSVN</sequence>
<dbReference type="GO" id="GO:0005789">
    <property type="term" value="C:endoplasmic reticulum membrane"/>
    <property type="evidence" value="ECO:0007669"/>
    <property type="project" value="InterPro"/>
</dbReference>
<evidence type="ECO:0000313" key="6">
    <source>
        <dbReference type="EMBL" id="OXA57708.1"/>
    </source>
</evidence>
<name>A0A226EKI0_FOLCA</name>
<organism evidence="6 7">
    <name type="scientific">Folsomia candida</name>
    <name type="common">Springtail</name>
    <dbReference type="NCBI Taxonomy" id="158441"/>
    <lineage>
        <taxon>Eukaryota</taxon>
        <taxon>Metazoa</taxon>
        <taxon>Ecdysozoa</taxon>
        <taxon>Arthropoda</taxon>
        <taxon>Hexapoda</taxon>
        <taxon>Collembola</taxon>
        <taxon>Entomobryomorpha</taxon>
        <taxon>Isotomoidea</taxon>
        <taxon>Isotomidae</taxon>
        <taxon>Proisotominae</taxon>
        <taxon>Folsomia</taxon>
    </lineage>
</organism>
<accession>A0A226EKI0</accession>
<dbReference type="Proteomes" id="UP000198287">
    <property type="component" value="Unassembled WGS sequence"/>
</dbReference>
<evidence type="ECO:0000256" key="5">
    <source>
        <dbReference type="SAM" id="Phobius"/>
    </source>
</evidence>
<keyword evidence="4 5" id="KW-0472">Membrane</keyword>
<dbReference type="GO" id="GO:0044183">
    <property type="term" value="F:protein folding chaperone"/>
    <property type="evidence" value="ECO:0007669"/>
    <property type="project" value="InterPro"/>
</dbReference>
<reference evidence="6 7" key="1">
    <citation type="submission" date="2015-12" db="EMBL/GenBank/DDBJ databases">
        <title>The genome of Folsomia candida.</title>
        <authorList>
            <person name="Faddeeva A."/>
            <person name="Derks M.F."/>
            <person name="Anvar Y."/>
            <person name="Smit S."/>
            <person name="Van Straalen N."/>
            <person name="Roelofs D."/>
        </authorList>
    </citation>
    <scope>NUCLEOTIDE SEQUENCE [LARGE SCALE GENOMIC DNA]</scope>
    <source>
        <strain evidence="6 7">VU population</strain>
        <tissue evidence="6">Whole body</tissue>
    </source>
</reference>
<evidence type="ECO:0000256" key="2">
    <source>
        <dbReference type="ARBA" id="ARBA00022692"/>
    </source>
</evidence>
<keyword evidence="3 5" id="KW-1133">Transmembrane helix</keyword>
<evidence type="ECO:0000256" key="4">
    <source>
        <dbReference type="ARBA" id="ARBA00023136"/>
    </source>
</evidence>
<proteinExistence type="predicted"/>
<dbReference type="EMBL" id="LNIX01000003">
    <property type="protein sequence ID" value="OXA57708.1"/>
    <property type="molecule type" value="Genomic_DNA"/>
</dbReference>
<protein>
    <submittedName>
        <fullName evidence="6">Protein Asterix</fullName>
    </submittedName>
</protein>
<gene>
    <name evidence="6" type="ORF">Fcan01_07366</name>
</gene>
<dbReference type="STRING" id="158441.A0A226EKI0"/>
<feature type="transmembrane region" description="Helical" evidence="5">
    <location>
        <begin position="79"/>
        <end position="95"/>
    </location>
</feature>
<comment type="subcellular location">
    <subcellularLocation>
        <location evidence="1">Membrane</location>
    </subcellularLocation>
</comment>
<keyword evidence="7" id="KW-1185">Reference proteome</keyword>
<dbReference type="AlphaFoldDB" id="A0A226EKI0"/>
<keyword evidence="2 5" id="KW-0812">Transmembrane</keyword>
<evidence type="ECO:0000256" key="1">
    <source>
        <dbReference type="ARBA" id="ARBA00004370"/>
    </source>
</evidence>
<dbReference type="Pfam" id="PF03669">
    <property type="entry name" value="ASTER"/>
    <property type="match status" value="1"/>
</dbReference>
<evidence type="ECO:0000313" key="7">
    <source>
        <dbReference type="Proteomes" id="UP000198287"/>
    </source>
</evidence>